<keyword evidence="4" id="KW-0694">RNA-binding</keyword>
<name>A0ABY5DKD6_9GAMM</name>
<evidence type="ECO:0000313" key="7">
    <source>
        <dbReference type="EMBL" id="UTC24280.1"/>
    </source>
</evidence>
<accession>A0ABY5DKD6</accession>
<reference evidence="7 8" key="1">
    <citation type="journal article" date="2022" name="Nat. Microbiol.">
        <title>The microbiome of a bacterivorous marine choanoflagellate contains a resource-demanding obligate bacterial associate.</title>
        <authorList>
            <person name="Needham D.M."/>
            <person name="Poirier C."/>
            <person name="Bachy C."/>
            <person name="George E.E."/>
            <person name="Wilken S."/>
            <person name="Yung C.C.M."/>
            <person name="Limardo A.J."/>
            <person name="Morando M."/>
            <person name="Sudek L."/>
            <person name="Malmstrom R.R."/>
            <person name="Keeling P.J."/>
            <person name="Santoro A.E."/>
            <person name="Worden A.Z."/>
        </authorList>
    </citation>
    <scope>NUCLEOTIDE SEQUENCE [LARGE SCALE GENOMIC DNA]</scope>
    <source>
        <strain evidence="7 8">Comchoano-1</strain>
    </source>
</reference>
<keyword evidence="2 4" id="KW-0689">Ribosomal protein</keyword>
<protein>
    <recommendedName>
        <fullName evidence="4">Large ribosomal subunit protein uL15</fullName>
    </recommendedName>
</protein>
<dbReference type="InterPro" id="IPR005749">
    <property type="entry name" value="Ribosomal_uL15_bac-type"/>
</dbReference>
<dbReference type="SUPFAM" id="SSF52080">
    <property type="entry name" value="Ribosomal proteins L15p and L18e"/>
    <property type="match status" value="1"/>
</dbReference>
<dbReference type="InterPro" id="IPR036227">
    <property type="entry name" value="Ribosomal_uL15/eL18_sf"/>
</dbReference>
<evidence type="ECO:0000256" key="5">
    <source>
        <dbReference type="SAM" id="MobiDB-lite"/>
    </source>
</evidence>
<organism evidence="7 8">
    <name type="scientific">Candidatus Comchoanobacter bicostacola</name>
    <dbReference type="NCBI Taxonomy" id="2919598"/>
    <lineage>
        <taxon>Bacteria</taxon>
        <taxon>Pseudomonadati</taxon>
        <taxon>Pseudomonadota</taxon>
        <taxon>Gammaproteobacteria</taxon>
        <taxon>Candidatus Comchoanobacterales</taxon>
        <taxon>Candidatus Comchoanobacteraceae</taxon>
        <taxon>Candidatus Comchoanobacter</taxon>
    </lineage>
</organism>
<sequence length="147" mass="15579">MNGLNTLKPAPGSVHKKLRKGRGSSGKCGDTAGRGYKGQKSRSGGNIRAGFEGGQTPFYRVTPKSGFTSRKSLYRIDLPVSVLNKLSADEPITLSVLSAANLIKKSTKFVKFYAAGKLDRAYKISGIGLTKGAKEILESVGGELVES</sequence>
<comment type="subunit">
    <text evidence="4">Part of the 50S ribosomal subunit.</text>
</comment>
<evidence type="ECO:0000256" key="1">
    <source>
        <dbReference type="ARBA" id="ARBA00007320"/>
    </source>
</evidence>
<dbReference type="HAMAP" id="MF_01341">
    <property type="entry name" value="Ribosomal_uL15"/>
    <property type="match status" value="1"/>
</dbReference>
<dbReference type="GO" id="GO:0005840">
    <property type="term" value="C:ribosome"/>
    <property type="evidence" value="ECO:0007669"/>
    <property type="project" value="UniProtKB-KW"/>
</dbReference>
<dbReference type="Proteomes" id="UP001055955">
    <property type="component" value="Chromosome"/>
</dbReference>
<keyword evidence="4" id="KW-0699">rRNA-binding</keyword>
<evidence type="ECO:0000313" key="8">
    <source>
        <dbReference type="Proteomes" id="UP001055955"/>
    </source>
</evidence>
<dbReference type="RefSeq" id="WP_258568064.1">
    <property type="nucleotide sequence ID" value="NZ_CP092900.1"/>
</dbReference>
<comment type="function">
    <text evidence="4">Binds to the 23S rRNA.</text>
</comment>
<proteinExistence type="inferred from homology"/>
<gene>
    <name evidence="4 7" type="primary">rplO</name>
    <name evidence="7" type="ORF">MMH89_03455</name>
</gene>
<keyword evidence="3 4" id="KW-0687">Ribonucleoprotein</keyword>
<dbReference type="InterPro" id="IPR021131">
    <property type="entry name" value="Ribosomal_uL15/eL18"/>
</dbReference>
<dbReference type="Pfam" id="PF00828">
    <property type="entry name" value="Ribosomal_L27A"/>
    <property type="match status" value="1"/>
</dbReference>
<dbReference type="NCBIfam" id="TIGR01071">
    <property type="entry name" value="rplO_bact"/>
    <property type="match status" value="1"/>
</dbReference>
<evidence type="ECO:0000259" key="6">
    <source>
        <dbReference type="Pfam" id="PF00828"/>
    </source>
</evidence>
<comment type="similarity">
    <text evidence="1 4">Belongs to the universal ribosomal protein uL15 family.</text>
</comment>
<dbReference type="EMBL" id="CP092900">
    <property type="protein sequence ID" value="UTC24280.1"/>
    <property type="molecule type" value="Genomic_DNA"/>
</dbReference>
<dbReference type="PANTHER" id="PTHR12934">
    <property type="entry name" value="50S RIBOSOMAL PROTEIN L15"/>
    <property type="match status" value="1"/>
</dbReference>
<evidence type="ECO:0000256" key="3">
    <source>
        <dbReference type="ARBA" id="ARBA00023274"/>
    </source>
</evidence>
<feature type="region of interest" description="Disordered" evidence="5">
    <location>
        <begin position="1"/>
        <end position="51"/>
    </location>
</feature>
<dbReference type="Gene3D" id="3.100.10.10">
    <property type="match status" value="1"/>
</dbReference>
<evidence type="ECO:0000256" key="2">
    <source>
        <dbReference type="ARBA" id="ARBA00022980"/>
    </source>
</evidence>
<keyword evidence="8" id="KW-1185">Reference proteome</keyword>
<feature type="domain" description="Large ribosomal subunit protein uL15/eL18" evidence="6">
    <location>
        <begin position="85"/>
        <end position="144"/>
    </location>
</feature>
<evidence type="ECO:0000256" key="4">
    <source>
        <dbReference type="HAMAP-Rule" id="MF_01341"/>
    </source>
</evidence>
<dbReference type="InterPro" id="IPR030878">
    <property type="entry name" value="Ribosomal_uL15"/>
</dbReference>
<dbReference type="PANTHER" id="PTHR12934:SF11">
    <property type="entry name" value="LARGE RIBOSOMAL SUBUNIT PROTEIN UL15M"/>
    <property type="match status" value="1"/>
</dbReference>